<organism evidence="1 2">
    <name type="scientific">Bacteroides eggerthii</name>
    <dbReference type="NCBI Taxonomy" id="28111"/>
    <lineage>
        <taxon>Bacteria</taxon>
        <taxon>Pseudomonadati</taxon>
        <taxon>Bacteroidota</taxon>
        <taxon>Bacteroidia</taxon>
        <taxon>Bacteroidales</taxon>
        <taxon>Bacteroidaceae</taxon>
        <taxon>Bacteroides</taxon>
    </lineage>
</organism>
<evidence type="ECO:0000313" key="1">
    <source>
        <dbReference type="EMBL" id="RYT70656.1"/>
    </source>
</evidence>
<accession>A0A4Q5GQ28</accession>
<comment type="caution">
    <text evidence="1">The sequence shown here is derived from an EMBL/GenBank/DDBJ whole genome shotgun (WGS) entry which is preliminary data.</text>
</comment>
<dbReference type="AlphaFoldDB" id="A0A4Q5GQ28"/>
<name>A0A4Q5GQ28_9BACE</name>
<sequence length="560" mass="64266">MLMKSLKELINDIFNLHNRKELENIRKDPAIIKEIANPTEAQQLAAIRSSSHIIRYIKEPTKKVRFTALKDNIYNYPYIKNLTEKEQLYLVKQGIGIENIKNPVEKVQLYALQWRRASISDIKNPTEKAQLITIKKDKELFLYIKNPTIDVCQKVAKAYCGNIVIPADRKIIKPTKKLVHSLQELEGYVHIKEMSIDYNKGNKYINNESDKIMNWKEQKQKQIIDNYKYEIGITKEKGIEPNIKIEESSIQQEYGNKEVKDFLQSYSQAPSLVRRIKVQSRPRLSKTAKKSKLENPANKIEHKNSVKEVSPEQYILEEKKKIFKQYAINPYEPFSSRNISAEGRDKWAEVNNKYMNMKTSASICQELQSPEIVGRILFYGFDGKVGEVMEYDNAACYLEALEYELFYNPDGFNNETISTDPYLRKTVDDLIYDYCGGSNPYSIEHYEQQSSIPTSSSTNEQILQSSECRTLISEIGPDKQISGYHILDKSTGKTEPLHVSDINLSKQSPEALKKLLSGQQAEMTTKSGITQMMGLSKSPAGWTLQVGKQIFNMADSSAEI</sequence>
<gene>
    <name evidence="1" type="ORF">EAJ03_15050</name>
</gene>
<reference evidence="1 2" key="1">
    <citation type="journal article" date="2019" name="Science, e1252229">
        <title>Invertible promoters mediate bacterial phase variation, antibiotic resistance, and host adaptation in the gut.</title>
        <authorList>
            <person name="Jiang X."/>
            <person name="Hall A.B."/>
            <person name="Arthur T.D."/>
            <person name="Plichta D.R."/>
            <person name="Covington C.T."/>
            <person name="Poyet M."/>
            <person name="Crothers J."/>
            <person name="Moses P.L."/>
            <person name="Tolonen A.C."/>
            <person name="Vlamakis H."/>
            <person name="Alm E.J."/>
            <person name="Xavier R.J."/>
        </authorList>
    </citation>
    <scope>NUCLEOTIDE SEQUENCE [LARGE SCALE GENOMIC DNA]</scope>
    <source>
        <strain evidence="2">bj_0095</strain>
    </source>
</reference>
<protein>
    <submittedName>
        <fullName evidence="1">Uncharacterized protein</fullName>
    </submittedName>
</protein>
<proteinExistence type="predicted"/>
<evidence type="ECO:0000313" key="2">
    <source>
        <dbReference type="Proteomes" id="UP000291917"/>
    </source>
</evidence>
<dbReference type="Proteomes" id="UP000291917">
    <property type="component" value="Unassembled WGS sequence"/>
</dbReference>
<dbReference type="EMBL" id="RCXL01000026">
    <property type="protein sequence ID" value="RYT70656.1"/>
    <property type="molecule type" value="Genomic_DNA"/>
</dbReference>